<feature type="active site" evidence="4">
    <location>
        <position position="36"/>
    </location>
</feature>
<dbReference type="PROSITE" id="PS51352">
    <property type="entry name" value="THIOREDOXIN_2"/>
    <property type="match status" value="1"/>
</dbReference>
<dbReference type="PANTHER" id="PTHR11592">
    <property type="entry name" value="GLUTATHIONE PEROXIDASE"/>
    <property type="match status" value="1"/>
</dbReference>
<dbReference type="InterPro" id="IPR013766">
    <property type="entry name" value="Thioredoxin_domain"/>
</dbReference>
<evidence type="ECO:0000256" key="3">
    <source>
        <dbReference type="ARBA" id="ARBA00023002"/>
    </source>
</evidence>
<dbReference type="Proteomes" id="UP000033452">
    <property type="component" value="Unassembled WGS sequence"/>
</dbReference>
<sequence>MTKLYEFSANTLQGQPFEFSSLQGKVVLVVNTASQCGLTPQYEGLQALHEQYAEQGLTIIGFPCNQFGQQEPGSASEIQQGCLINYGVDFQMMEKIEVNGDNAHPLYAYLKDALPGLFGNKIKWNFTKFLLSKDGQPLARYAPTTKPEKISKDIEKALSA</sequence>
<keyword evidence="8" id="KW-1185">Reference proteome</keyword>
<protein>
    <recommendedName>
        <fullName evidence="5">Glutathione peroxidase</fullName>
    </recommendedName>
</protein>
<evidence type="ECO:0000259" key="6">
    <source>
        <dbReference type="PROSITE" id="PS51352"/>
    </source>
</evidence>
<keyword evidence="2 5" id="KW-0575">Peroxidase</keyword>
<dbReference type="InterPro" id="IPR000889">
    <property type="entry name" value="Glutathione_peroxidase"/>
</dbReference>
<evidence type="ECO:0000256" key="2">
    <source>
        <dbReference type="ARBA" id="ARBA00022559"/>
    </source>
</evidence>
<feature type="domain" description="Thioredoxin" evidence="6">
    <location>
        <begin position="1"/>
        <end position="159"/>
    </location>
</feature>
<proteinExistence type="inferred from homology"/>
<reference evidence="7 8" key="1">
    <citation type="journal article" date="2015" name="BMC Genomics">
        <title>Genome mining reveals unlocked bioactive potential of marine Gram-negative bacteria.</title>
        <authorList>
            <person name="Machado H."/>
            <person name="Sonnenschein E.C."/>
            <person name="Melchiorsen J."/>
            <person name="Gram L."/>
        </authorList>
    </citation>
    <scope>NUCLEOTIDE SEQUENCE [LARGE SCALE GENOMIC DNA]</scope>
    <source>
        <strain evidence="7 8">S2471</strain>
    </source>
</reference>
<dbReference type="SUPFAM" id="SSF52833">
    <property type="entry name" value="Thioredoxin-like"/>
    <property type="match status" value="1"/>
</dbReference>
<dbReference type="InterPro" id="IPR036249">
    <property type="entry name" value="Thioredoxin-like_sf"/>
</dbReference>
<dbReference type="PRINTS" id="PR01011">
    <property type="entry name" value="GLUTPROXDASE"/>
</dbReference>
<dbReference type="RefSeq" id="WP_046005042.1">
    <property type="nucleotide sequence ID" value="NZ_JXYA01000022.1"/>
</dbReference>
<dbReference type="PANTHER" id="PTHR11592:SF78">
    <property type="entry name" value="GLUTATHIONE PEROXIDASE"/>
    <property type="match status" value="1"/>
</dbReference>
<evidence type="ECO:0000256" key="4">
    <source>
        <dbReference type="PIRSR" id="PIRSR000303-1"/>
    </source>
</evidence>
<accession>A0A0F4QR03</accession>
<dbReference type="GO" id="GO:0034599">
    <property type="term" value="P:cellular response to oxidative stress"/>
    <property type="evidence" value="ECO:0007669"/>
    <property type="project" value="TreeGrafter"/>
</dbReference>
<dbReference type="AlphaFoldDB" id="A0A0F4QR03"/>
<dbReference type="Pfam" id="PF00255">
    <property type="entry name" value="GSHPx"/>
    <property type="match status" value="1"/>
</dbReference>
<dbReference type="PIRSF" id="PIRSF000303">
    <property type="entry name" value="Glutathion_perox"/>
    <property type="match status" value="1"/>
</dbReference>
<keyword evidence="3 5" id="KW-0560">Oxidoreductase</keyword>
<name>A0A0F4QR03_9GAMM</name>
<gene>
    <name evidence="7" type="ORF">TW77_11080</name>
</gene>
<comment type="similarity">
    <text evidence="1 5">Belongs to the glutathione peroxidase family.</text>
</comment>
<dbReference type="CDD" id="cd00340">
    <property type="entry name" value="GSH_Peroxidase"/>
    <property type="match status" value="1"/>
</dbReference>
<dbReference type="GO" id="GO:0004601">
    <property type="term" value="F:peroxidase activity"/>
    <property type="evidence" value="ECO:0007669"/>
    <property type="project" value="UniProtKB-KW"/>
</dbReference>
<dbReference type="OrthoDB" id="9785502at2"/>
<organism evidence="7 8">
    <name type="scientific">Pseudoalteromonas rubra</name>
    <dbReference type="NCBI Taxonomy" id="43658"/>
    <lineage>
        <taxon>Bacteria</taxon>
        <taxon>Pseudomonadati</taxon>
        <taxon>Pseudomonadota</taxon>
        <taxon>Gammaproteobacteria</taxon>
        <taxon>Alteromonadales</taxon>
        <taxon>Pseudoalteromonadaceae</taxon>
        <taxon>Pseudoalteromonas</taxon>
    </lineage>
</organism>
<dbReference type="EMBL" id="JXYA01000022">
    <property type="protein sequence ID" value="KJZ09037.1"/>
    <property type="molecule type" value="Genomic_DNA"/>
</dbReference>
<evidence type="ECO:0000313" key="7">
    <source>
        <dbReference type="EMBL" id="KJZ09037.1"/>
    </source>
</evidence>
<dbReference type="FunFam" id="3.40.30.10:FF:000010">
    <property type="entry name" value="Glutathione peroxidase"/>
    <property type="match status" value="1"/>
</dbReference>
<dbReference type="PATRIC" id="fig|43658.5.peg.2344"/>
<dbReference type="PROSITE" id="PS00460">
    <property type="entry name" value="GLUTATHIONE_PEROXID_1"/>
    <property type="match status" value="1"/>
</dbReference>
<dbReference type="PROSITE" id="PS00763">
    <property type="entry name" value="GLUTATHIONE_PEROXID_2"/>
    <property type="match status" value="1"/>
</dbReference>
<evidence type="ECO:0000313" key="8">
    <source>
        <dbReference type="Proteomes" id="UP000033452"/>
    </source>
</evidence>
<comment type="caution">
    <text evidence="7">The sequence shown here is derived from an EMBL/GenBank/DDBJ whole genome shotgun (WGS) entry which is preliminary data.</text>
</comment>
<dbReference type="Gene3D" id="3.40.30.10">
    <property type="entry name" value="Glutaredoxin"/>
    <property type="match status" value="1"/>
</dbReference>
<evidence type="ECO:0000256" key="1">
    <source>
        <dbReference type="ARBA" id="ARBA00006926"/>
    </source>
</evidence>
<dbReference type="InterPro" id="IPR029759">
    <property type="entry name" value="GPX_AS"/>
</dbReference>
<dbReference type="InterPro" id="IPR029760">
    <property type="entry name" value="GPX_CS"/>
</dbReference>
<evidence type="ECO:0000256" key="5">
    <source>
        <dbReference type="RuleBase" id="RU000499"/>
    </source>
</evidence>
<dbReference type="PROSITE" id="PS51355">
    <property type="entry name" value="GLUTATHIONE_PEROXID_3"/>
    <property type="match status" value="1"/>
</dbReference>